<dbReference type="InterPro" id="IPR036179">
    <property type="entry name" value="Ig-like_dom_sf"/>
</dbReference>
<feature type="non-terminal residue" evidence="6">
    <location>
        <position position="92"/>
    </location>
</feature>
<accession>A0A7K5R7F1</accession>
<evidence type="ECO:0000313" key="6">
    <source>
        <dbReference type="EMBL" id="NWT75613.1"/>
    </source>
</evidence>
<dbReference type="AlphaFoldDB" id="A0A7K5R7F1"/>
<evidence type="ECO:0000256" key="4">
    <source>
        <dbReference type="ARBA" id="ARBA00023157"/>
    </source>
</evidence>
<organism evidence="6 7">
    <name type="scientific">Prunella himalayana</name>
    <dbReference type="NCBI Taxonomy" id="670356"/>
    <lineage>
        <taxon>Eukaryota</taxon>
        <taxon>Metazoa</taxon>
        <taxon>Chordata</taxon>
        <taxon>Craniata</taxon>
        <taxon>Vertebrata</taxon>
        <taxon>Euteleostomi</taxon>
        <taxon>Archelosauria</taxon>
        <taxon>Archosauria</taxon>
        <taxon>Dinosauria</taxon>
        <taxon>Saurischia</taxon>
        <taxon>Theropoda</taxon>
        <taxon>Coelurosauria</taxon>
        <taxon>Aves</taxon>
        <taxon>Neognathae</taxon>
        <taxon>Neoaves</taxon>
        <taxon>Telluraves</taxon>
        <taxon>Australaves</taxon>
        <taxon>Passeriformes</taxon>
        <taxon>Passeroidea</taxon>
        <taxon>Prunellidae</taxon>
        <taxon>Prunella</taxon>
    </lineage>
</organism>
<keyword evidence="2" id="KW-0963">Cytoplasm</keyword>
<dbReference type="Pfam" id="PF07679">
    <property type="entry name" value="I-set"/>
    <property type="match status" value="1"/>
</dbReference>
<dbReference type="InterPro" id="IPR013783">
    <property type="entry name" value="Ig-like_fold"/>
</dbReference>
<keyword evidence="3" id="KW-0597">Phosphoprotein</keyword>
<dbReference type="InterPro" id="IPR052385">
    <property type="entry name" value="Obscurin/Obscurin-like_Reg"/>
</dbReference>
<dbReference type="GO" id="GO:0005737">
    <property type="term" value="C:cytoplasm"/>
    <property type="evidence" value="ECO:0007669"/>
    <property type="project" value="UniProtKB-SubCell"/>
</dbReference>
<dbReference type="Proteomes" id="UP000566454">
    <property type="component" value="Unassembled WGS sequence"/>
</dbReference>
<evidence type="ECO:0000256" key="3">
    <source>
        <dbReference type="ARBA" id="ARBA00022553"/>
    </source>
</evidence>
<keyword evidence="7" id="KW-1185">Reference proteome</keyword>
<feature type="domain" description="Immunoglobulin I-set" evidence="5">
    <location>
        <begin position="29"/>
        <end position="92"/>
    </location>
</feature>
<dbReference type="EMBL" id="VYZK01000842">
    <property type="protein sequence ID" value="NWT75613.1"/>
    <property type="molecule type" value="Genomic_DNA"/>
</dbReference>
<gene>
    <name evidence="6" type="primary">Obscn_4</name>
    <name evidence="6" type="ORF">PRUHIM_R15281</name>
</gene>
<feature type="non-terminal residue" evidence="6">
    <location>
        <position position="1"/>
    </location>
</feature>
<sequence length="92" mass="10056">PSNSSSFHSGADLIPSLLVLHPSALPILFQEELMNKEATEGEAVTLHCKLSKSAPVEWKKGNVVLKPSEKYKIEQEGPFVELTIQDLDLADA</sequence>
<evidence type="ECO:0000313" key="7">
    <source>
        <dbReference type="Proteomes" id="UP000566454"/>
    </source>
</evidence>
<dbReference type="Gene3D" id="2.60.40.10">
    <property type="entry name" value="Immunoglobulins"/>
    <property type="match status" value="1"/>
</dbReference>
<dbReference type="PANTHER" id="PTHR35971">
    <property type="entry name" value="SI:DKEY-31G6.6"/>
    <property type="match status" value="1"/>
</dbReference>
<reference evidence="6 7" key="1">
    <citation type="submission" date="2019-09" db="EMBL/GenBank/DDBJ databases">
        <title>Bird 10,000 Genomes (B10K) Project - Family phase.</title>
        <authorList>
            <person name="Zhang G."/>
        </authorList>
    </citation>
    <scope>NUCLEOTIDE SEQUENCE [LARGE SCALE GENOMIC DNA]</scope>
    <source>
        <strain evidence="6">B10K-DU-013-18</strain>
        <tissue evidence="6">Muscle</tissue>
    </source>
</reference>
<dbReference type="PANTHER" id="PTHR35971:SF5">
    <property type="entry name" value="OBSCURIN LIKE CYTOSKELETAL ADAPTOR 1"/>
    <property type="match status" value="1"/>
</dbReference>
<name>A0A7K5R7F1_9PASE</name>
<evidence type="ECO:0000259" key="5">
    <source>
        <dbReference type="Pfam" id="PF07679"/>
    </source>
</evidence>
<dbReference type="OrthoDB" id="6159398at2759"/>
<proteinExistence type="predicted"/>
<protein>
    <submittedName>
        <fullName evidence="6">OBSCN protein</fullName>
    </submittedName>
</protein>
<evidence type="ECO:0000256" key="2">
    <source>
        <dbReference type="ARBA" id="ARBA00022490"/>
    </source>
</evidence>
<dbReference type="InterPro" id="IPR013098">
    <property type="entry name" value="Ig_I-set"/>
</dbReference>
<comment type="subcellular location">
    <subcellularLocation>
        <location evidence="1">Cytoplasm</location>
    </subcellularLocation>
</comment>
<evidence type="ECO:0000256" key="1">
    <source>
        <dbReference type="ARBA" id="ARBA00004496"/>
    </source>
</evidence>
<dbReference type="SUPFAM" id="SSF48726">
    <property type="entry name" value="Immunoglobulin"/>
    <property type="match status" value="1"/>
</dbReference>
<keyword evidence="4" id="KW-1015">Disulfide bond</keyword>
<comment type="caution">
    <text evidence="6">The sequence shown here is derived from an EMBL/GenBank/DDBJ whole genome shotgun (WGS) entry which is preliminary data.</text>
</comment>